<reference evidence="4" key="1">
    <citation type="submission" date="2013-08" db="EMBL/GenBank/DDBJ databases">
        <authorList>
            <person name="Mendez C."/>
            <person name="Richter M."/>
            <person name="Ferrer M."/>
            <person name="Sanchez J."/>
        </authorList>
    </citation>
    <scope>NUCLEOTIDE SEQUENCE</scope>
</reference>
<dbReference type="InterPro" id="IPR002880">
    <property type="entry name" value="Pyrv_Fd/Flavodoxin_OxRdtase_N"/>
</dbReference>
<dbReference type="InterPro" id="IPR009014">
    <property type="entry name" value="Transketo_C/PFOR_II"/>
</dbReference>
<protein>
    <submittedName>
        <fullName evidence="4">Pyruvate:ferredoxin oxidoreductase, alpha subunit</fullName>
    </submittedName>
</protein>
<feature type="domain" description="Pyruvate flavodoxin/ferredoxin oxidoreductase pyrimidine binding" evidence="2">
    <location>
        <begin position="15"/>
        <end position="230"/>
    </location>
</feature>
<dbReference type="GO" id="GO:0019752">
    <property type="term" value="P:carboxylic acid metabolic process"/>
    <property type="evidence" value="ECO:0007669"/>
    <property type="project" value="UniProtKB-ARBA"/>
</dbReference>
<dbReference type="FunFam" id="3.40.50.970:FF:000012">
    <property type="entry name" value="Pyruvate:ferredoxin (Flavodoxin) oxidoreductase"/>
    <property type="match status" value="1"/>
</dbReference>
<dbReference type="InterPro" id="IPR033412">
    <property type="entry name" value="PFOR_II"/>
</dbReference>
<dbReference type="GO" id="GO:0006979">
    <property type="term" value="P:response to oxidative stress"/>
    <property type="evidence" value="ECO:0007669"/>
    <property type="project" value="TreeGrafter"/>
</dbReference>
<dbReference type="GO" id="GO:0016903">
    <property type="term" value="F:oxidoreductase activity, acting on the aldehyde or oxo group of donors"/>
    <property type="evidence" value="ECO:0007669"/>
    <property type="project" value="UniProtKB-ARBA"/>
</dbReference>
<dbReference type="Pfam" id="PF17147">
    <property type="entry name" value="PFOR_II"/>
    <property type="match status" value="1"/>
</dbReference>
<dbReference type="Gene3D" id="3.40.50.970">
    <property type="match status" value="1"/>
</dbReference>
<sequence>MSQKVLSGNQAQSYAALLADVQVVSAYPITPQTTIVEKLADFVASGELKAQFVKVESEHSALQVCVSASALGARTYTATSSQGLLLMHELLHWASGLRAPIVMGVVNRAVAPPWNIGADHTDTISQRDTGWIQFYTESNQEVLDTVLQAFRLAEDPAVRLPVMVNEDAFYLSHTYEPVDIPEREVVRRFLPARDSRAVLLPGTPIRVGSYTGPDHYVEFRHELAKATAAVLPTLRNVEEDFHRLMGRSYGGPVATYRTEGADAVLVTMGTASTTARQVVDELRAEGKKVGLAKLRLFRPFPVEDLRALARSVDRLGVVDRSYTFGMAGAAAEEVRAALYGVSDRPSVTSFLAGVGGRDVTPSRVREMFRSLLEGPPVETVWADLEVEPEVLLHG</sequence>
<name>T1AB08_9ZZZZ</name>
<evidence type="ECO:0000259" key="2">
    <source>
        <dbReference type="Pfam" id="PF01855"/>
    </source>
</evidence>
<dbReference type="Gene3D" id="3.40.50.920">
    <property type="match status" value="1"/>
</dbReference>
<dbReference type="FunFam" id="3.40.50.920:FF:000010">
    <property type="entry name" value="Pyruvate ferredoxin oxidoreductase, alpha subunit"/>
    <property type="match status" value="1"/>
</dbReference>
<keyword evidence="1" id="KW-0560">Oxidoreductase</keyword>
<dbReference type="AlphaFoldDB" id="T1AB08"/>
<evidence type="ECO:0000259" key="3">
    <source>
        <dbReference type="Pfam" id="PF17147"/>
    </source>
</evidence>
<dbReference type="SUPFAM" id="SSF52922">
    <property type="entry name" value="TK C-terminal domain-like"/>
    <property type="match status" value="1"/>
</dbReference>
<proteinExistence type="predicted"/>
<dbReference type="PANTHER" id="PTHR32154">
    <property type="entry name" value="PYRUVATE-FLAVODOXIN OXIDOREDUCTASE-RELATED"/>
    <property type="match status" value="1"/>
</dbReference>
<evidence type="ECO:0000313" key="4">
    <source>
        <dbReference type="EMBL" id="EQD38990.1"/>
    </source>
</evidence>
<organism evidence="4">
    <name type="scientific">mine drainage metagenome</name>
    <dbReference type="NCBI Taxonomy" id="410659"/>
    <lineage>
        <taxon>unclassified sequences</taxon>
        <taxon>metagenomes</taxon>
        <taxon>ecological metagenomes</taxon>
    </lineage>
</organism>
<evidence type="ECO:0000256" key="1">
    <source>
        <dbReference type="ARBA" id="ARBA00023002"/>
    </source>
</evidence>
<feature type="domain" description="Pyruvate:ferredoxin oxidoreductase core" evidence="3">
    <location>
        <begin position="261"/>
        <end position="363"/>
    </location>
</feature>
<dbReference type="PANTHER" id="PTHR32154:SF0">
    <property type="entry name" value="PYRUVATE-FLAVODOXIN OXIDOREDUCTASE-RELATED"/>
    <property type="match status" value="1"/>
</dbReference>
<dbReference type="InterPro" id="IPR050722">
    <property type="entry name" value="Pyruvate:ferred/Flavod_OxRd"/>
</dbReference>
<dbReference type="CDD" id="cd07034">
    <property type="entry name" value="TPP_PYR_PFOR_IOR-alpha_like"/>
    <property type="match status" value="1"/>
</dbReference>
<reference evidence="4" key="2">
    <citation type="journal article" date="2014" name="ISME J.">
        <title>Microbial stratification in low pH oxic and suboxic macroscopic growths along an acid mine drainage.</title>
        <authorList>
            <person name="Mendez-Garcia C."/>
            <person name="Mesa V."/>
            <person name="Sprenger R.R."/>
            <person name="Richter M."/>
            <person name="Diez M.S."/>
            <person name="Solano J."/>
            <person name="Bargiela R."/>
            <person name="Golyshina O.V."/>
            <person name="Manteca A."/>
            <person name="Ramos J.L."/>
            <person name="Gallego J.R."/>
            <person name="Llorente I."/>
            <person name="Martins Dos Santos V.A."/>
            <person name="Jensen O.N."/>
            <person name="Pelaez A.I."/>
            <person name="Sanchez J."/>
            <person name="Ferrer M."/>
        </authorList>
    </citation>
    <scope>NUCLEOTIDE SEQUENCE</scope>
</reference>
<comment type="caution">
    <text evidence="4">The sequence shown here is derived from an EMBL/GenBank/DDBJ whole genome shotgun (WGS) entry which is preliminary data.</text>
</comment>
<dbReference type="Pfam" id="PF01855">
    <property type="entry name" value="POR_N"/>
    <property type="match status" value="1"/>
</dbReference>
<keyword evidence="4" id="KW-0670">Pyruvate</keyword>
<dbReference type="InterPro" id="IPR029061">
    <property type="entry name" value="THDP-binding"/>
</dbReference>
<dbReference type="SUPFAM" id="SSF52518">
    <property type="entry name" value="Thiamin diphosphate-binding fold (THDP-binding)"/>
    <property type="match status" value="1"/>
</dbReference>
<accession>T1AB08</accession>
<dbReference type="EMBL" id="AUZY01010364">
    <property type="protein sequence ID" value="EQD38990.1"/>
    <property type="molecule type" value="Genomic_DNA"/>
</dbReference>
<gene>
    <name evidence="4" type="ORF">B1B_15576</name>
</gene>